<proteinExistence type="predicted"/>
<feature type="transmembrane region" description="Helical" evidence="1">
    <location>
        <begin position="395"/>
        <end position="413"/>
    </location>
</feature>
<keyword evidence="3" id="KW-1185">Reference proteome</keyword>
<gene>
    <name evidence="2" type="ORF">ATL31_2458</name>
</gene>
<organism evidence="2 3">
    <name type="scientific">Phycicoccus duodecadis</name>
    <dbReference type="NCBI Taxonomy" id="173053"/>
    <lineage>
        <taxon>Bacteria</taxon>
        <taxon>Bacillati</taxon>
        <taxon>Actinomycetota</taxon>
        <taxon>Actinomycetes</taxon>
        <taxon>Micrococcales</taxon>
        <taxon>Intrasporangiaceae</taxon>
        <taxon>Phycicoccus</taxon>
    </lineage>
</organism>
<keyword evidence="1" id="KW-0472">Membrane</keyword>
<protein>
    <recommendedName>
        <fullName evidence="4">ABC-2 type transport system permease protein</fullName>
    </recommendedName>
</protein>
<accession>A0A2N3YL73</accession>
<dbReference type="EMBL" id="PJNE01000001">
    <property type="protein sequence ID" value="PKW27610.1"/>
    <property type="molecule type" value="Genomic_DNA"/>
</dbReference>
<feature type="transmembrane region" description="Helical" evidence="1">
    <location>
        <begin position="294"/>
        <end position="315"/>
    </location>
</feature>
<feature type="transmembrane region" description="Helical" evidence="1">
    <location>
        <begin position="336"/>
        <end position="360"/>
    </location>
</feature>
<dbReference type="RefSeq" id="WP_101396010.1">
    <property type="nucleotide sequence ID" value="NZ_PJNE01000001.1"/>
</dbReference>
<sequence>MTDGDGRHRLRDAEHVLHGPEGSGAWRRLLYAVYVVALLAGLYGFTIVRALVEVVGPTWRAQGLVGPIAAAAGALLVALLALGHLAGRRRGPVTPDLPWIEHVVASSVDRRLTLRDAWRLPVTGLAAGGTVVGGVLGAALWAGGATGPVTAVVGVVGGLATGVALAVLWLAGQVVSDPAVERRSFGAAVAVSMRPRAALRGLGLEGLRAHSARSSRLGGAVLAGDPRAMRLEAASPVRRGRSLRLRSRGRERTLVARDLLGMRRQPLLLVGGLALVVPGTAAAAWSLAAPSAPVAGLVVGVLLAQLGGGLWGEGLRLQGDTLGAPRLLGGSVEQEALAHSVLPVVLFALAGATGAVPVTLLAGGSLLGALLVVLVLALTATAAQWVAAFRVGPPTLAFAAESGAALLVLWWAWPLVLGVVVGTLALAFPGPVAVLALGALAMLARRSLQRAAVAHRD</sequence>
<dbReference type="Proteomes" id="UP000233781">
    <property type="component" value="Unassembled WGS sequence"/>
</dbReference>
<dbReference type="AlphaFoldDB" id="A0A2N3YL73"/>
<reference evidence="2 3" key="1">
    <citation type="submission" date="2017-12" db="EMBL/GenBank/DDBJ databases">
        <title>Sequencing the genomes of 1000 Actinobacteria strains.</title>
        <authorList>
            <person name="Klenk H.-P."/>
        </authorList>
    </citation>
    <scope>NUCLEOTIDE SEQUENCE [LARGE SCALE GENOMIC DNA]</scope>
    <source>
        <strain evidence="2 3">DSM 12806</strain>
    </source>
</reference>
<comment type="caution">
    <text evidence="2">The sequence shown here is derived from an EMBL/GenBank/DDBJ whole genome shotgun (WGS) entry which is preliminary data.</text>
</comment>
<evidence type="ECO:0000256" key="1">
    <source>
        <dbReference type="SAM" id="Phobius"/>
    </source>
</evidence>
<evidence type="ECO:0000313" key="2">
    <source>
        <dbReference type="EMBL" id="PKW27610.1"/>
    </source>
</evidence>
<keyword evidence="1" id="KW-0812">Transmembrane</keyword>
<feature type="transmembrane region" description="Helical" evidence="1">
    <location>
        <begin position="120"/>
        <end position="143"/>
    </location>
</feature>
<feature type="transmembrane region" description="Helical" evidence="1">
    <location>
        <begin position="267"/>
        <end position="288"/>
    </location>
</feature>
<dbReference type="OrthoDB" id="4842142at2"/>
<feature type="transmembrane region" description="Helical" evidence="1">
    <location>
        <begin position="419"/>
        <end position="443"/>
    </location>
</feature>
<keyword evidence="1" id="KW-1133">Transmembrane helix</keyword>
<evidence type="ECO:0008006" key="4">
    <source>
        <dbReference type="Google" id="ProtNLM"/>
    </source>
</evidence>
<name>A0A2N3YL73_9MICO</name>
<feature type="transmembrane region" description="Helical" evidence="1">
    <location>
        <begin position="149"/>
        <end position="172"/>
    </location>
</feature>
<evidence type="ECO:0000313" key="3">
    <source>
        <dbReference type="Proteomes" id="UP000233781"/>
    </source>
</evidence>
<feature type="transmembrane region" description="Helical" evidence="1">
    <location>
        <begin position="366"/>
        <end position="388"/>
    </location>
</feature>
<feature type="transmembrane region" description="Helical" evidence="1">
    <location>
        <begin position="64"/>
        <end position="82"/>
    </location>
</feature>
<feature type="transmembrane region" description="Helical" evidence="1">
    <location>
        <begin position="29"/>
        <end position="52"/>
    </location>
</feature>